<evidence type="ECO:0000313" key="1">
    <source>
        <dbReference type="EMBL" id="QJA99197.1"/>
    </source>
</evidence>
<evidence type="ECO:0000313" key="2">
    <source>
        <dbReference type="EMBL" id="QJB02689.1"/>
    </source>
</evidence>
<reference evidence="1" key="1">
    <citation type="submission" date="2020-03" db="EMBL/GenBank/DDBJ databases">
        <title>The deep terrestrial virosphere.</title>
        <authorList>
            <person name="Holmfeldt K."/>
            <person name="Nilsson E."/>
            <person name="Simone D."/>
            <person name="Lopez-Fernandez M."/>
            <person name="Wu X."/>
            <person name="de Brujin I."/>
            <person name="Lundin D."/>
            <person name="Andersson A."/>
            <person name="Bertilsson S."/>
            <person name="Dopson M."/>
        </authorList>
    </citation>
    <scope>NUCLEOTIDE SEQUENCE</scope>
    <source>
        <strain evidence="1">MM171A01259</strain>
        <strain evidence="2">MM171B01091</strain>
    </source>
</reference>
<proteinExistence type="predicted"/>
<name>A0A6M3LV71_9ZZZZ</name>
<protein>
    <submittedName>
        <fullName evidence="1">Uncharacterized protein</fullName>
    </submittedName>
</protein>
<organism evidence="1">
    <name type="scientific">viral metagenome</name>
    <dbReference type="NCBI Taxonomy" id="1070528"/>
    <lineage>
        <taxon>unclassified sequences</taxon>
        <taxon>metagenomes</taxon>
        <taxon>organismal metagenomes</taxon>
    </lineage>
</organism>
<gene>
    <name evidence="1" type="ORF">MM171A01259_0014</name>
    <name evidence="2" type="ORF">MM171B01091_0007</name>
</gene>
<dbReference type="EMBL" id="MT143634">
    <property type="protein sequence ID" value="QJA99197.1"/>
    <property type="molecule type" value="Genomic_DNA"/>
</dbReference>
<dbReference type="AlphaFoldDB" id="A0A6M3LV71"/>
<dbReference type="EMBL" id="MT143801">
    <property type="protein sequence ID" value="QJB02689.1"/>
    <property type="molecule type" value="Genomic_DNA"/>
</dbReference>
<sequence length="69" mass="7710">MEKAYKVLKIDELSRVGDAGGIERYYRHTIRTRGGTVLRVDINEEDFTAEKAAPILSAKATEADKIKSL</sequence>
<accession>A0A6M3LV71</accession>